<evidence type="ECO:0000256" key="7">
    <source>
        <dbReference type="SAM" id="Phobius"/>
    </source>
</evidence>
<dbReference type="InterPro" id="IPR052337">
    <property type="entry name" value="SAT4-like"/>
</dbReference>
<evidence type="ECO:0000259" key="8">
    <source>
        <dbReference type="Pfam" id="PF20684"/>
    </source>
</evidence>
<comment type="similarity">
    <text evidence="5">Belongs to the SAT4 family.</text>
</comment>
<evidence type="ECO:0000256" key="2">
    <source>
        <dbReference type="ARBA" id="ARBA00022692"/>
    </source>
</evidence>
<feature type="transmembrane region" description="Helical" evidence="7">
    <location>
        <begin position="6"/>
        <end position="29"/>
    </location>
</feature>
<dbReference type="PANTHER" id="PTHR33048:SF134">
    <property type="entry name" value="INTEGRAL MEMBRANE PROTEIN"/>
    <property type="match status" value="1"/>
</dbReference>
<feature type="transmembrane region" description="Helical" evidence="7">
    <location>
        <begin position="106"/>
        <end position="125"/>
    </location>
</feature>
<gene>
    <name evidence="9" type="ORF">ALECFALPRED_004287</name>
</gene>
<evidence type="ECO:0000256" key="3">
    <source>
        <dbReference type="ARBA" id="ARBA00022989"/>
    </source>
</evidence>
<keyword evidence="2 7" id="KW-0812">Transmembrane</keyword>
<dbReference type="GO" id="GO:0016020">
    <property type="term" value="C:membrane"/>
    <property type="evidence" value="ECO:0007669"/>
    <property type="project" value="UniProtKB-SubCell"/>
</dbReference>
<dbReference type="InterPro" id="IPR049326">
    <property type="entry name" value="Rhodopsin_dom_fungi"/>
</dbReference>
<feature type="transmembrane region" description="Helical" evidence="7">
    <location>
        <begin position="231"/>
        <end position="251"/>
    </location>
</feature>
<evidence type="ECO:0000256" key="5">
    <source>
        <dbReference type="ARBA" id="ARBA00038359"/>
    </source>
</evidence>
<evidence type="ECO:0000313" key="9">
    <source>
        <dbReference type="EMBL" id="CAF9929271.1"/>
    </source>
</evidence>
<evidence type="ECO:0000256" key="1">
    <source>
        <dbReference type="ARBA" id="ARBA00004141"/>
    </source>
</evidence>
<keyword evidence="4 7" id="KW-0472">Membrane</keyword>
<organism evidence="9 10">
    <name type="scientific">Alectoria fallacina</name>
    <dbReference type="NCBI Taxonomy" id="1903189"/>
    <lineage>
        <taxon>Eukaryota</taxon>
        <taxon>Fungi</taxon>
        <taxon>Dikarya</taxon>
        <taxon>Ascomycota</taxon>
        <taxon>Pezizomycotina</taxon>
        <taxon>Lecanoromycetes</taxon>
        <taxon>OSLEUM clade</taxon>
        <taxon>Lecanoromycetidae</taxon>
        <taxon>Lecanorales</taxon>
        <taxon>Lecanorineae</taxon>
        <taxon>Parmeliaceae</taxon>
        <taxon>Alectoria</taxon>
    </lineage>
</organism>
<evidence type="ECO:0000256" key="6">
    <source>
        <dbReference type="SAM" id="MobiDB-lite"/>
    </source>
</evidence>
<keyword evidence="10" id="KW-1185">Reference proteome</keyword>
<comment type="subcellular location">
    <subcellularLocation>
        <location evidence="1">Membrane</location>
        <topology evidence="1">Multi-pass membrane protein</topology>
    </subcellularLocation>
</comment>
<feature type="transmembrane region" description="Helical" evidence="7">
    <location>
        <begin position="187"/>
        <end position="211"/>
    </location>
</feature>
<reference evidence="9" key="1">
    <citation type="submission" date="2021-03" db="EMBL/GenBank/DDBJ databases">
        <authorList>
            <person name="Tagirdzhanova G."/>
        </authorList>
    </citation>
    <scope>NUCLEOTIDE SEQUENCE</scope>
</reference>
<keyword evidence="3 7" id="KW-1133">Transmembrane helix</keyword>
<feature type="domain" description="Rhodopsin" evidence="8">
    <location>
        <begin position="25"/>
        <end position="255"/>
    </location>
</feature>
<accession>A0A8H3FXI9</accession>
<dbReference type="Proteomes" id="UP000664203">
    <property type="component" value="Unassembled WGS sequence"/>
</dbReference>
<feature type="region of interest" description="Disordered" evidence="6">
    <location>
        <begin position="278"/>
        <end position="298"/>
    </location>
</feature>
<feature type="transmembrane region" description="Helical" evidence="7">
    <location>
        <begin position="41"/>
        <end position="64"/>
    </location>
</feature>
<evidence type="ECO:0000313" key="10">
    <source>
        <dbReference type="Proteomes" id="UP000664203"/>
    </source>
</evidence>
<comment type="caution">
    <text evidence="9">The sequence shown here is derived from an EMBL/GenBank/DDBJ whole genome shotgun (WGS) entry which is preliminary data.</text>
</comment>
<dbReference type="PANTHER" id="PTHR33048">
    <property type="entry name" value="PTH11-LIKE INTEGRAL MEMBRANE PROTEIN (AFU_ORTHOLOGUE AFUA_5G11245)"/>
    <property type="match status" value="1"/>
</dbReference>
<sequence>MIESPGKMYALASVLTILAIVAVILRFYARRIKKIRPSWDDYLIVLALVSTIGTGVCMFVGAAIGGLGRHTNVTPDGMPIFNGRMEMLFTLGLNNPKIFTLRTFSIISWVMIGLTITWTIAFLAANLLQCLPISEDWASLDATSGTCINTIMMYLAQAWSDVFTDILILSMPLPWIWRLQMARMRKFFLVLMFQLGALVVGAGVTKLVVFHKIAIDVDVGDADVTYLLTPTVYWPMVESSLGIVGACLPLLRPIFTDTPARDTFSSLRAMMSLSSLRSNNAKTPSQDYDELESGSVRAPQKHFIDGA</sequence>
<dbReference type="AlphaFoldDB" id="A0A8H3FXI9"/>
<proteinExistence type="inferred from homology"/>
<protein>
    <recommendedName>
        <fullName evidence="8">Rhodopsin domain-containing protein</fullName>
    </recommendedName>
</protein>
<dbReference type="OrthoDB" id="5391602at2759"/>
<name>A0A8H3FXI9_9LECA</name>
<dbReference type="Pfam" id="PF20684">
    <property type="entry name" value="Fung_rhodopsin"/>
    <property type="match status" value="1"/>
</dbReference>
<evidence type="ECO:0000256" key="4">
    <source>
        <dbReference type="ARBA" id="ARBA00023136"/>
    </source>
</evidence>
<dbReference type="EMBL" id="CAJPDR010000265">
    <property type="protein sequence ID" value="CAF9929271.1"/>
    <property type="molecule type" value="Genomic_DNA"/>
</dbReference>